<dbReference type="PANTHER" id="PTHR12936">
    <property type="entry name" value="ANAPHASE-PROMOTING COMPLEX 10"/>
    <property type="match status" value="1"/>
</dbReference>
<dbReference type="InterPro" id="IPR004939">
    <property type="entry name" value="APC_su10/DOC_dom"/>
</dbReference>
<sequence length="416" mass="46716">MLRSQPRRVAVQRKRRVLGELDTNHDLNLTRSRPAKRAPIIFEKENKTAVLEGVRRGIYDLNEVVALTDYQGTSPTVSVGNTRIASQTQPQAQHPSPAIPHLEDSPLEDEEVEMEDNDIQVSELAARDPQDHPDGGLEEEPEHDEPEPEDGGLDPYGYREPPDDETYYSEEYMDEDDFDDDQEHDGSGQAQEPPFDPAAIGLKEINNLAHFGVSSHKPGNGVAELLSEDTDKYWQSDGQQPHLLTMHFVRRVEIRAIRFYVDYNQDESYTPTNIVFYAGTSSHDLIQFAEVPLANPVGWQNVPISDAGGGHDGHSLCCWVVQMHVKENHQNGKDTHIRGIKIYGLDENLLGGVAPESVQEPSINLTRPSDRATLQNLAVDEDETLQELLDSFDRYPLSGAGSFSNFPEFMREPEIR</sequence>
<feature type="compositionally biased region" description="Basic and acidic residues" evidence="6">
    <location>
        <begin position="126"/>
        <end position="135"/>
    </location>
</feature>
<gene>
    <name evidence="8" type="ORF">B0T21DRAFT_411281</name>
</gene>
<dbReference type="Gene3D" id="2.60.120.260">
    <property type="entry name" value="Galactose-binding domain-like"/>
    <property type="match status" value="1"/>
</dbReference>
<comment type="similarity">
    <text evidence="1">Belongs to the APC10 family.</text>
</comment>
<dbReference type="PROSITE" id="PS51284">
    <property type="entry name" value="DOC"/>
    <property type="match status" value="1"/>
</dbReference>
<dbReference type="GO" id="GO:0031145">
    <property type="term" value="P:anaphase-promoting complex-dependent catabolic process"/>
    <property type="evidence" value="ECO:0007669"/>
    <property type="project" value="InterPro"/>
</dbReference>
<keyword evidence="9" id="KW-1185">Reference proteome</keyword>
<protein>
    <submittedName>
        <fullName evidence="8">Galactose-binding domain-like protein</fullName>
    </submittedName>
</protein>
<proteinExistence type="inferred from homology"/>
<dbReference type="GO" id="GO:0051301">
    <property type="term" value="P:cell division"/>
    <property type="evidence" value="ECO:0007669"/>
    <property type="project" value="UniProtKB-KW"/>
</dbReference>
<dbReference type="InterPro" id="IPR008979">
    <property type="entry name" value="Galactose-bd-like_sf"/>
</dbReference>
<dbReference type="Pfam" id="PF03256">
    <property type="entry name" value="ANAPC10"/>
    <property type="match status" value="1"/>
</dbReference>
<evidence type="ECO:0000256" key="6">
    <source>
        <dbReference type="SAM" id="MobiDB-lite"/>
    </source>
</evidence>
<dbReference type="GO" id="GO:0070979">
    <property type="term" value="P:protein K11-linked ubiquitination"/>
    <property type="evidence" value="ECO:0007669"/>
    <property type="project" value="TreeGrafter"/>
</dbReference>
<dbReference type="GO" id="GO:0005680">
    <property type="term" value="C:anaphase-promoting complex"/>
    <property type="evidence" value="ECO:0007669"/>
    <property type="project" value="InterPro"/>
</dbReference>
<feature type="compositionally biased region" description="Acidic residues" evidence="6">
    <location>
        <begin position="162"/>
        <end position="183"/>
    </location>
</feature>
<evidence type="ECO:0000256" key="3">
    <source>
        <dbReference type="ARBA" id="ARBA00022776"/>
    </source>
</evidence>
<evidence type="ECO:0000313" key="9">
    <source>
        <dbReference type="Proteomes" id="UP001172159"/>
    </source>
</evidence>
<evidence type="ECO:0000313" key="8">
    <source>
        <dbReference type="EMBL" id="KAK0736075.1"/>
    </source>
</evidence>
<comment type="caution">
    <text evidence="8">The sequence shown here is derived from an EMBL/GenBank/DDBJ whole genome shotgun (WGS) entry which is preliminary data.</text>
</comment>
<evidence type="ECO:0000259" key="7">
    <source>
        <dbReference type="PROSITE" id="PS51284"/>
    </source>
</evidence>
<evidence type="ECO:0000256" key="4">
    <source>
        <dbReference type="ARBA" id="ARBA00022786"/>
    </source>
</evidence>
<keyword evidence="4" id="KW-0833">Ubl conjugation pathway</keyword>
<keyword evidence="5" id="KW-0131">Cell cycle</keyword>
<evidence type="ECO:0000256" key="5">
    <source>
        <dbReference type="ARBA" id="ARBA00023306"/>
    </source>
</evidence>
<feature type="compositionally biased region" description="Acidic residues" evidence="6">
    <location>
        <begin position="136"/>
        <end position="152"/>
    </location>
</feature>
<dbReference type="EMBL" id="JAUKTV010000006">
    <property type="protein sequence ID" value="KAK0736075.1"/>
    <property type="molecule type" value="Genomic_DNA"/>
</dbReference>
<reference evidence="8" key="1">
    <citation type="submission" date="2023-06" db="EMBL/GenBank/DDBJ databases">
        <title>Genome-scale phylogeny and comparative genomics of the fungal order Sordariales.</title>
        <authorList>
            <consortium name="Lawrence Berkeley National Laboratory"/>
            <person name="Hensen N."/>
            <person name="Bonometti L."/>
            <person name="Westerberg I."/>
            <person name="Brannstrom I.O."/>
            <person name="Guillou S."/>
            <person name="Cros-Aarteil S."/>
            <person name="Calhoun S."/>
            <person name="Haridas S."/>
            <person name="Kuo A."/>
            <person name="Mondo S."/>
            <person name="Pangilinan J."/>
            <person name="Riley R."/>
            <person name="Labutti K."/>
            <person name="Andreopoulos B."/>
            <person name="Lipzen A."/>
            <person name="Chen C."/>
            <person name="Yanf M."/>
            <person name="Daum C."/>
            <person name="Ng V."/>
            <person name="Clum A."/>
            <person name="Steindorff A."/>
            <person name="Ohm R."/>
            <person name="Martin F."/>
            <person name="Silar P."/>
            <person name="Natvig D."/>
            <person name="Lalanne C."/>
            <person name="Gautier V."/>
            <person name="Ament-Velasquez S.L."/>
            <person name="Kruys A."/>
            <person name="Hutchinson M.I."/>
            <person name="Powell A.J."/>
            <person name="Barry K."/>
            <person name="Miller A.N."/>
            <person name="Grigoriev I.V."/>
            <person name="Debuchy R."/>
            <person name="Gladieux P."/>
            <person name="Thoren M.H."/>
            <person name="Johannesson H."/>
        </authorList>
    </citation>
    <scope>NUCLEOTIDE SEQUENCE</scope>
    <source>
        <strain evidence="8">CBS 540.89</strain>
    </source>
</reference>
<keyword evidence="3" id="KW-0498">Mitosis</keyword>
<evidence type="ECO:0000256" key="1">
    <source>
        <dbReference type="ARBA" id="ARBA00006762"/>
    </source>
</evidence>
<keyword evidence="2" id="KW-0132">Cell division</keyword>
<dbReference type="PANTHER" id="PTHR12936:SF0">
    <property type="entry name" value="ANAPHASE-PROMOTING COMPLEX SUBUNIT 10"/>
    <property type="match status" value="1"/>
</dbReference>
<evidence type="ECO:0000256" key="2">
    <source>
        <dbReference type="ARBA" id="ARBA00022618"/>
    </source>
</evidence>
<dbReference type="AlphaFoldDB" id="A0AA40BKU9"/>
<dbReference type="SMART" id="SM01337">
    <property type="entry name" value="APC10"/>
    <property type="match status" value="1"/>
</dbReference>
<accession>A0AA40BKU9</accession>
<feature type="region of interest" description="Disordered" evidence="6">
    <location>
        <begin position="126"/>
        <end position="197"/>
    </location>
</feature>
<dbReference type="CDD" id="cd08366">
    <property type="entry name" value="APC10"/>
    <property type="match status" value="1"/>
</dbReference>
<organism evidence="8 9">
    <name type="scientific">Apiosordaria backusii</name>
    <dbReference type="NCBI Taxonomy" id="314023"/>
    <lineage>
        <taxon>Eukaryota</taxon>
        <taxon>Fungi</taxon>
        <taxon>Dikarya</taxon>
        <taxon>Ascomycota</taxon>
        <taxon>Pezizomycotina</taxon>
        <taxon>Sordariomycetes</taxon>
        <taxon>Sordariomycetidae</taxon>
        <taxon>Sordariales</taxon>
        <taxon>Lasiosphaeriaceae</taxon>
        <taxon>Apiosordaria</taxon>
    </lineage>
</organism>
<dbReference type="Proteomes" id="UP001172159">
    <property type="component" value="Unassembled WGS sequence"/>
</dbReference>
<dbReference type="SUPFAM" id="SSF49785">
    <property type="entry name" value="Galactose-binding domain-like"/>
    <property type="match status" value="1"/>
</dbReference>
<dbReference type="InterPro" id="IPR016901">
    <property type="entry name" value="APC10/Doc1"/>
</dbReference>
<feature type="domain" description="DOC" evidence="7">
    <location>
        <begin position="181"/>
        <end position="369"/>
    </location>
</feature>
<name>A0AA40BKU9_9PEZI</name>